<name>A0A6J6KLC1_9ZZZZ</name>
<dbReference type="EMBL" id="CAEZWE010000019">
    <property type="protein sequence ID" value="CAB4648964.1"/>
    <property type="molecule type" value="Genomic_DNA"/>
</dbReference>
<accession>A0A6J6KLC1</accession>
<proteinExistence type="predicted"/>
<reference evidence="2" key="1">
    <citation type="submission" date="2020-05" db="EMBL/GenBank/DDBJ databases">
        <authorList>
            <person name="Chiriac C."/>
            <person name="Salcher M."/>
            <person name="Ghai R."/>
            <person name="Kavagutti S V."/>
        </authorList>
    </citation>
    <scope>NUCLEOTIDE SEQUENCE</scope>
</reference>
<protein>
    <submittedName>
        <fullName evidence="2">Unannotated protein</fullName>
    </submittedName>
</protein>
<dbReference type="EMBL" id="CAEZTC010000211">
    <property type="protein sequence ID" value="CAB4570969.1"/>
    <property type="molecule type" value="Genomic_DNA"/>
</dbReference>
<sequence length="47" mass="5229">MGIPAGSVVYTLTRDEIDADVSIYEYLQLGIGRHFGVVLFFVSYTSQ</sequence>
<evidence type="ECO:0000313" key="2">
    <source>
        <dbReference type="EMBL" id="CAB4648964.1"/>
    </source>
</evidence>
<organism evidence="2">
    <name type="scientific">freshwater metagenome</name>
    <dbReference type="NCBI Taxonomy" id="449393"/>
    <lineage>
        <taxon>unclassified sequences</taxon>
        <taxon>metagenomes</taxon>
        <taxon>ecological metagenomes</taxon>
    </lineage>
</organism>
<dbReference type="AlphaFoldDB" id="A0A6J6KLC1"/>
<gene>
    <name evidence="1" type="ORF">UFOPK1572_01358</name>
    <name evidence="2" type="ORF">UFOPK2169_00629</name>
</gene>
<evidence type="ECO:0000313" key="1">
    <source>
        <dbReference type="EMBL" id="CAB4570969.1"/>
    </source>
</evidence>